<sequence>MDGGYVRVPVFKNGDQLPIVAMDLTTTAQYYYDAAHREEVSQALKVAFSNQISITSESGSGRMLKKPAGSIIALVFEALLCVVALCFIALGIAALCIRNRPTGDSFGSVMEQAMKLAYIQADLHSEKPA</sequence>
<proteinExistence type="predicted"/>
<evidence type="ECO:0000313" key="2">
    <source>
        <dbReference type="EMBL" id="KAL2827995.1"/>
    </source>
</evidence>
<evidence type="ECO:0000256" key="1">
    <source>
        <dbReference type="SAM" id="Phobius"/>
    </source>
</evidence>
<dbReference type="EMBL" id="JBFXLS010000022">
    <property type="protein sequence ID" value="KAL2827995.1"/>
    <property type="molecule type" value="Genomic_DNA"/>
</dbReference>
<keyword evidence="1" id="KW-1133">Transmembrane helix</keyword>
<protein>
    <submittedName>
        <fullName evidence="2">Uncharacterized protein</fullName>
    </submittedName>
</protein>
<name>A0ABR4IJP1_9EURO</name>
<organism evidence="2 3">
    <name type="scientific">Aspergillus cavernicola</name>
    <dbReference type="NCBI Taxonomy" id="176166"/>
    <lineage>
        <taxon>Eukaryota</taxon>
        <taxon>Fungi</taxon>
        <taxon>Dikarya</taxon>
        <taxon>Ascomycota</taxon>
        <taxon>Pezizomycotina</taxon>
        <taxon>Eurotiomycetes</taxon>
        <taxon>Eurotiomycetidae</taxon>
        <taxon>Eurotiales</taxon>
        <taxon>Aspergillaceae</taxon>
        <taxon>Aspergillus</taxon>
        <taxon>Aspergillus subgen. Nidulantes</taxon>
    </lineage>
</organism>
<evidence type="ECO:0000313" key="3">
    <source>
        <dbReference type="Proteomes" id="UP001610335"/>
    </source>
</evidence>
<keyword evidence="1" id="KW-0812">Transmembrane</keyword>
<gene>
    <name evidence="2" type="ORF">BDW59DRAFT_159953</name>
</gene>
<accession>A0ABR4IJP1</accession>
<comment type="caution">
    <text evidence="2">The sequence shown here is derived from an EMBL/GenBank/DDBJ whole genome shotgun (WGS) entry which is preliminary data.</text>
</comment>
<keyword evidence="3" id="KW-1185">Reference proteome</keyword>
<keyword evidence="1" id="KW-0472">Membrane</keyword>
<dbReference type="Proteomes" id="UP001610335">
    <property type="component" value="Unassembled WGS sequence"/>
</dbReference>
<reference evidence="2 3" key="1">
    <citation type="submission" date="2024-07" db="EMBL/GenBank/DDBJ databases">
        <title>Section-level genome sequencing and comparative genomics of Aspergillus sections Usti and Cavernicolus.</title>
        <authorList>
            <consortium name="Lawrence Berkeley National Laboratory"/>
            <person name="Nybo J.L."/>
            <person name="Vesth T.C."/>
            <person name="Theobald S."/>
            <person name="Frisvad J.C."/>
            <person name="Larsen T.O."/>
            <person name="Kjaerboelling I."/>
            <person name="Rothschild-Mancinelli K."/>
            <person name="Lyhne E.K."/>
            <person name="Kogle M.E."/>
            <person name="Barry K."/>
            <person name="Clum A."/>
            <person name="Na H."/>
            <person name="Ledsgaard L."/>
            <person name="Lin J."/>
            <person name="Lipzen A."/>
            <person name="Kuo A."/>
            <person name="Riley R."/>
            <person name="Mondo S."/>
            <person name="LaButti K."/>
            <person name="Haridas S."/>
            <person name="Pangalinan J."/>
            <person name="Salamov A.A."/>
            <person name="Simmons B.A."/>
            <person name="Magnuson J.K."/>
            <person name="Chen J."/>
            <person name="Drula E."/>
            <person name="Henrissat B."/>
            <person name="Wiebenga A."/>
            <person name="Lubbers R.J."/>
            <person name="Gomes A.C."/>
            <person name="Makela M.R."/>
            <person name="Stajich J."/>
            <person name="Grigoriev I.V."/>
            <person name="Mortensen U.H."/>
            <person name="De vries R.P."/>
            <person name="Baker S.E."/>
            <person name="Andersen M.R."/>
        </authorList>
    </citation>
    <scope>NUCLEOTIDE SEQUENCE [LARGE SCALE GENOMIC DNA]</scope>
    <source>
        <strain evidence="2 3">CBS 600.67</strain>
    </source>
</reference>
<feature type="transmembrane region" description="Helical" evidence="1">
    <location>
        <begin position="71"/>
        <end position="97"/>
    </location>
</feature>